<dbReference type="Proteomes" id="UP000789901">
    <property type="component" value="Unassembled WGS sequence"/>
</dbReference>
<comment type="caution">
    <text evidence="1">The sequence shown here is derived from an EMBL/GenBank/DDBJ whole genome shotgun (WGS) entry which is preliminary data.</text>
</comment>
<dbReference type="InterPro" id="IPR052896">
    <property type="entry name" value="GGT-like_enzyme"/>
</dbReference>
<gene>
    <name evidence="1" type="ORF">GMARGA_LOCUS35155</name>
</gene>
<accession>A0ABN7WU41</accession>
<organism evidence="1 2">
    <name type="scientific">Gigaspora margarita</name>
    <dbReference type="NCBI Taxonomy" id="4874"/>
    <lineage>
        <taxon>Eukaryota</taxon>
        <taxon>Fungi</taxon>
        <taxon>Fungi incertae sedis</taxon>
        <taxon>Mucoromycota</taxon>
        <taxon>Glomeromycotina</taxon>
        <taxon>Glomeromycetes</taxon>
        <taxon>Diversisporales</taxon>
        <taxon>Gigasporaceae</taxon>
        <taxon>Gigaspora</taxon>
    </lineage>
</organism>
<protein>
    <submittedName>
        <fullName evidence="1">46230_t:CDS:1</fullName>
    </submittedName>
</protein>
<feature type="non-terminal residue" evidence="1">
    <location>
        <position position="202"/>
    </location>
</feature>
<dbReference type="PRINTS" id="PR01210">
    <property type="entry name" value="GGTRANSPTASE"/>
</dbReference>
<dbReference type="PANTHER" id="PTHR43881:SF1">
    <property type="entry name" value="GAMMA-GLUTAMYLTRANSPEPTIDASE (AFU_ORTHOLOGUE AFUA_4G13580)"/>
    <property type="match status" value="1"/>
</dbReference>
<evidence type="ECO:0000313" key="2">
    <source>
        <dbReference type="Proteomes" id="UP000789901"/>
    </source>
</evidence>
<reference evidence="1 2" key="1">
    <citation type="submission" date="2021-06" db="EMBL/GenBank/DDBJ databases">
        <authorList>
            <person name="Kallberg Y."/>
            <person name="Tangrot J."/>
            <person name="Rosling A."/>
        </authorList>
    </citation>
    <scope>NUCLEOTIDE SEQUENCE [LARGE SCALE GENOMIC DNA]</scope>
    <source>
        <strain evidence="1 2">120-4 pot B 10/14</strain>
    </source>
</reference>
<dbReference type="PANTHER" id="PTHR43881">
    <property type="entry name" value="GAMMA-GLUTAMYLTRANSPEPTIDASE (AFU_ORTHOLOGUE AFUA_4G13580)"/>
    <property type="match status" value="1"/>
</dbReference>
<evidence type="ECO:0000313" key="1">
    <source>
        <dbReference type="EMBL" id="CAG8840928.1"/>
    </source>
</evidence>
<dbReference type="InterPro" id="IPR029055">
    <property type="entry name" value="Ntn_hydrolases_N"/>
</dbReference>
<sequence>MAESKPFIRFPSRRSVVFGTHAMVASTLVGQLMIRDVFSKIDISGSVIWALHSLSSMCIYSQPLACHAGLEILKKGGNAADAAVAVSAALNVTEPTSTGIGGDCFCLFYDAKTKKVSGLNGSGRSPANLTLEYVLKNVPNLDGKKQIPNLNINAVTVPGAAAGWVDTVDWFGSGKLKLTEILKPAIDLAENGYPVSEICASN</sequence>
<dbReference type="Pfam" id="PF01019">
    <property type="entry name" value="G_glu_transpept"/>
    <property type="match status" value="1"/>
</dbReference>
<dbReference type="EMBL" id="CAJVQB010064183">
    <property type="protein sequence ID" value="CAG8840928.1"/>
    <property type="molecule type" value="Genomic_DNA"/>
</dbReference>
<dbReference type="SUPFAM" id="SSF56235">
    <property type="entry name" value="N-terminal nucleophile aminohydrolases (Ntn hydrolases)"/>
    <property type="match status" value="1"/>
</dbReference>
<keyword evidence="2" id="KW-1185">Reference proteome</keyword>
<proteinExistence type="predicted"/>
<name>A0ABN7WU41_GIGMA</name>